<evidence type="ECO:0000313" key="1">
    <source>
        <dbReference type="EMBL" id="KAE9539533.1"/>
    </source>
</evidence>
<keyword evidence="2" id="KW-1185">Reference proteome</keyword>
<gene>
    <name evidence="1" type="ORF">AGLY_004785</name>
</gene>
<proteinExistence type="predicted"/>
<dbReference type="AlphaFoldDB" id="A0A6G0TXA0"/>
<evidence type="ECO:0000313" key="2">
    <source>
        <dbReference type="Proteomes" id="UP000475862"/>
    </source>
</evidence>
<reference evidence="1 2" key="1">
    <citation type="submission" date="2019-08" db="EMBL/GenBank/DDBJ databases">
        <title>The genome of the soybean aphid Biotype 1, its phylome, world population structure and adaptation to the North American continent.</title>
        <authorList>
            <person name="Giordano R."/>
            <person name="Donthu R.K."/>
            <person name="Hernandez A.G."/>
            <person name="Wright C.L."/>
            <person name="Zimin A.V."/>
        </authorList>
    </citation>
    <scope>NUCLEOTIDE SEQUENCE [LARGE SCALE GENOMIC DNA]</scope>
    <source>
        <tissue evidence="1">Whole aphids</tissue>
    </source>
</reference>
<dbReference type="Proteomes" id="UP000475862">
    <property type="component" value="Unassembled WGS sequence"/>
</dbReference>
<sequence length="208" mass="24271">MRLLKVGWIWKCMLSFENQKLTMLYVSKIIYVPVESLETLKIIELLRRQKIKAHSNFRKQAMTHIGYDVCVIIVVFEMLKVVFENTGIVSNYSSLRYKYKSNYTLVVNRNFKLLLSVRQSLNMILSNHLCNQPTYCIYVDLYPQVLRINISRIYINVQTLVWIGMIIVNSCKCQSAFNGFYYVRAGYTGGSIILCSKFDVPSTIYPIK</sequence>
<comment type="caution">
    <text evidence="1">The sequence shown here is derived from an EMBL/GenBank/DDBJ whole genome shotgun (WGS) entry which is preliminary data.</text>
</comment>
<organism evidence="1 2">
    <name type="scientific">Aphis glycines</name>
    <name type="common">Soybean aphid</name>
    <dbReference type="NCBI Taxonomy" id="307491"/>
    <lineage>
        <taxon>Eukaryota</taxon>
        <taxon>Metazoa</taxon>
        <taxon>Ecdysozoa</taxon>
        <taxon>Arthropoda</taxon>
        <taxon>Hexapoda</taxon>
        <taxon>Insecta</taxon>
        <taxon>Pterygota</taxon>
        <taxon>Neoptera</taxon>
        <taxon>Paraneoptera</taxon>
        <taxon>Hemiptera</taxon>
        <taxon>Sternorrhyncha</taxon>
        <taxon>Aphidomorpha</taxon>
        <taxon>Aphidoidea</taxon>
        <taxon>Aphididae</taxon>
        <taxon>Aphidini</taxon>
        <taxon>Aphis</taxon>
        <taxon>Aphis</taxon>
    </lineage>
</organism>
<protein>
    <submittedName>
        <fullName evidence="1">Uncharacterized protein</fullName>
    </submittedName>
</protein>
<dbReference type="EMBL" id="VYZN01000014">
    <property type="protein sequence ID" value="KAE9539533.1"/>
    <property type="molecule type" value="Genomic_DNA"/>
</dbReference>
<name>A0A6G0TXA0_APHGL</name>
<accession>A0A6G0TXA0</accession>